<reference evidence="2" key="1">
    <citation type="submission" date="2019-07" db="EMBL/GenBank/DDBJ databases">
        <title>De Novo Assembly of kiwifruit Actinidia rufa.</title>
        <authorList>
            <person name="Sugita-Konishi S."/>
            <person name="Sato K."/>
            <person name="Mori E."/>
            <person name="Abe Y."/>
            <person name="Kisaki G."/>
            <person name="Hamano K."/>
            <person name="Suezawa K."/>
            <person name="Otani M."/>
            <person name="Fukuda T."/>
            <person name="Manabe T."/>
            <person name="Gomi K."/>
            <person name="Tabuchi M."/>
            <person name="Akimitsu K."/>
            <person name="Kataoka I."/>
        </authorList>
    </citation>
    <scope>NUCLEOTIDE SEQUENCE [LARGE SCALE GENOMIC DNA]</scope>
    <source>
        <strain evidence="2">cv. Fuchu</strain>
    </source>
</reference>
<evidence type="ECO:0000313" key="1">
    <source>
        <dbReference type="EMBL" id="GFS42579.1"/>
    </source>
</evidence>
<dbReference type="PANTHER" id="PTHR31429:SF76">
    <property type="entry name" value="WRKY FAMILY TRANSCRIPTION FACTOR-RELATED"/>
    <property type="match status" value="1"/>
</dbReference>
<dbReference type="InterPro" id="IPR044810">
    <property type="entry name" value="WRKY_plant"/>
</dbReference>
<dbReference type="EMBL" id="BJWL01000401">
    <property type="protein sequence ID" value="GFS42579.1"/>
    <property type="molecule type" value="Genomic_DNA"/>
</dbReference>
<comment type="caution">
    <text evidence="1">The sequence shown here is derived from an EMBL/GenBank/DDBJ whole genome shotgun (WGS) entry which is preliminary data.</text>
</comment>
<proteinExistence type="predicted"/>
<dbReference type="OrthoDB" id="1879341at2759"/>
<dbReference type="GO" id="GO:0003700">
    <property type="term" value="F:DNA-binding transcription factor activity"/>
    <property type="evidence" value="ECO:0007669"/>
    <property type="project" value="InterPro"/>
</dbReference>
<accession>A0A7J0DU98</accession>
<dbReference type="PANTHER" id="PTHR31429">
    <property type="entry name" value="WRKY TRANSCRIPTION FACTOR 36-RELATED"/>
    <property type="match status" value="1"/>
</dbReference>
<dbReference type="Proteomes" id="UP000585474">
    <property type="component" value="Unassembled WGS sequence"/>
</dbReference>
<sequence>MEDPLFLSPISISPFLAFFFHSLETMAYTNLNLNLNICPRDNIDETRRSVLMQELNQRRTENKKLTEMLFFLSENYNSLQEQLMDFKLEDDQSKLKKRKAEGENCCVLGINGNSESSSCSDGGSWKMPREIKTDVSRVHVKTDPSDTSLVQRSVEDPWVVVAIYEGEHHHHHPCQADRLPLGLNQGVISSPKSTISSSPSPILDSMQPESCIDARRPNLGIDMPAFQELLVEKMANSLTRNHSFRAALAAAISTRILDHDLLFCGERNEVNIGFRITILTCKNEDRAMPISVRANIQLNR</sequence>
<dbReference type="AlphaFoldDB" id="A0A7J0DU98"/>
<evidence type="ECO:0000313" key="2">
    <source>
        <dbReference type="Proteomes" id="UP000585474"/>
    </source>
</evidence>
<gene>
    <name evidence="1" type="ORF">Acr_00g0080660</name>
</gene>
<organism evidence="1 2">
    <name type="scientific">Actinidia rufa</name>
    <dbReference type="NCBI Taxonomy" id="165716"/>
    <lineage>
        <taxon>Eukaryota</taxon>
        <taxon>Viridiplantae</taxon>
        <taxon>Streptophyta</taxon>
        <taxon>Embryophyta</taxon>
        <taxon>Tracheophyta</taxon>
        <taxon>Spermatophyta</taxon>
        <taxon>Magnoliopsida</taxon>
        <taxon>eudicotyledons</taxon>
        <taxon>Gunneridae</taxon>
        <taxon>Pentapetalae</taxon>
        <taxon>asterids</taxon>
        <taxon>Ericales</taxon>
        <taxon>Actinidiaceae</taxon>
        <taxon>Actinidia</taxon>
    </lineage>
</organism>
<protein>
    <submittedName>
        <fullName evidence="1">Uncharacterized protein</fullName>
    </submittedName>
</protein>
<name>A0A7J0DU98_9ERIC</name>
<keyword evidence="2" id="KW-1185">Reference proteome</keyword>